<sequence length="33" mass="4004">MRRNVYIDELIAIADNLPYMDYCRLMAVLNWNL</sequence>
<evidence type="ECO:0000313" key="1">
    <source>
        <dbReference type="EMBL" id="DAE17993.1"/>
    </source>
</evidence>
<proteinExistence type="predicted"/>
<accession>A0A8S5QGT7</accession>
<name>A0A8S5QGT7_9CAUD</name>
<dbReference type="EMBL" id="BK015649">
    <property type="protein sequence ID" value="DAE17993.1"/>
    <property type="molecule type" value="Genomic_DNA"/>
</dbReference>
<protein>
    <submittedName>
        <fullName evidence="1">Uncharacterized protein</fullName>
    </submittedName>
</protein>
<organism evidence="1">
    <name type="scientific">Siphoviridae sp. ctr8v12</name>
    <dbReference type="NCBI Taxonomy" id="2825685"/>
    <lineage>
        <taxon>Viruses</taxon>
        <taxon>Duplodnaviria</taxon>
        <taxon>Heunggongvirae</taxon>
        <taxon>Uroviricota</taxon>
        <taxon>Caudoviricetes</taxon>
    </lineage>
</organism>
<reference evidence="1" key="1">
    <citation type="journal article" date="2021" name="Proc. Natl. Acad. Sci. U.S.A.">
        <title>A Catalog of Tens of Thousands of Viruses from Human Metagenomes Reveals Hidden Associations with Chronic Diseases.</title>
        <authorList>
            <person name="Tisza M.J."/>
            <person name="Buck C.B."/>
        </authorList>
    </citation>
    <scope>NUCLEOTIDE SEQUENCE</scope>
    <source>
        <strain evidence="1">Ctr8v12</strain>
    </source>
</reference>